<evidence type="ECO:0000313" key="2">
    <source>
        <dbReference type="Proteomes" id="UP000037237"/>
    </source>
</evidence>
<name>A0A0M0BMD2_9ARCH</name>
<dbReference type="AlphaFoldDB" id="A0A0M0BMD2"/>
<accession>A0A0M0BMD2</accession>
<dbReference type="Proteomes" id="UP000037237">
    <property type="component" value="Unassembled WGS sequence"/>
</dbReference>
<organism evidence="1 2">
    <name type="scientific">miscellaneous Crenarchaeota group-1 archaeon SG8-32-1</name>
    <dbReference type="NCBI Taxonomy" id="1685124"/>
    <lineage>
        <taxon>Archaea</taxon>
        <taxon>Candidatus Bathyarchaeota</taxon>
        <taxon>MCG-1</taxon>
    </lineage>
</organism>
<comment type="caution">
    <text evidence="1">The sequence shown here is derived from an EMBL/GenBank/DDBJ whole genome shotgun (WGS) entry which is preliminary data.</text>
</comment>
<sequence length="98" mass="11514">MGNEHLPKNDKADMKQFPEEVVKKAFLRANCRCQCERCDHDHGTFTCFKQILWEKRGNKTERSGWEAYYFVSPENGGKLTIENCEILCWSCYSKTINQ</sequence>
<evidence type="ECO:0000313" key="1">
    <source>
        <dbReference type="EMBL" id="KON29747.1"/>
    </source>
</evidence>
<reference evidence="1 2" key="1">
    <citation type="submission" date="2015-06" db="EMBL/GenBank/DDBJ databases">
        <title>New insights into the roles of widespread benthic archaea in carbon and nitrogen cycling.</title>
        <authorList>
            <person name="Lazar C.S."/>
            <person name="Baker B.J."/>
            <person name="Seitz K.W."/>
            <person name="Hyde A.S."/>
            <person name="Dick G.J."/>
            <person name="Hinrichs K.-U."/>
            <person name="Teske A.P."/>
        </authorList>
    </citation>
    <scope>NUCLEOTIDE SEQUENCE [LARGE SCALE GENOMIC DNA]</scope>
    <source>
        <strain evidence="1">SG8-32-1</strain>
    </source>
</reference>
<dbReference type="EMBL" id="LFWU01000145">
    <property type="protein sequence ID" value="KON29747.1"/>
    <property type="molecule type" value="Genomic_DNA"/>
</dbReference>
<proteinExistence type="predicted"/>
<protein>
    <submittedName>
        <fullName evidence="1">Uncharacterized protein</fullName>
    </submittedName>
</protein>
<gene>
    <name evidence="1" type="ORF">AC477_05580</name>
</gene>